<keyword evidence="2" id="KW-1185">Reference proteome</keyword>
<dbReference type="eggNOG" id="COG4849">
    <property type="taxonomic scope" value="Bacteria"/>
</dbReference>
<protein>
    <recommendedName>
        <fullName evidence="3">Nucleotidyl transferase AbiEii toxin, Type IV TA system</fullName>
    </recommendedName>
</protein>
<gene>
    <name evidence="1" type="ordered locus">RB2501_10347</name>
</gene>
<dbReference type="STRING" id="313596.RB2501_10347"/>
<sequence length="233" mass="26922">MKHSFINREATKKVAKALGRLNDEVVYVGGAMVSLYIDDSAAEDIRPTKDIDLTFELASYAKLEELREELYNRGFTQSAEDTVNCRFRYDDLKVDVMATEAVGWAPSNRWFKLGFDKANSVKLDDTVIKILPLPYFLATKLEAFFDRGIKDVYKSHDLEDIVYLFNYTTTIDDTINQNDEEVKTFIKESLIKLLEDRKITSAMLGCLYYEQADERMEIILERMENIISSTQNQ</sequence>
<dbReference type="InterPro" id="IPR043519">
    <property type="entry name" value="NT_sf"/>
</dbReference>
<dbReference type="OrthoDB" id="114489at2"/>
<organism evidence="1 2">
    <name type="scientific">Robiginitalea biformata (strain ATCC BAA-864 / DSM 15991 / KCTC 12146 / HTCC2501)</name>
    <dbReference type="NCBI Taxonomy" id="313596"/>
    <lineage>
        <taxon>Bacteria</taxon>
        <taxon>Pseudomonadati</taxon>
        <taxon>Bacteroidota</taxon>
        <taxon>Flavobacteriia</taxon>
        <taxon>Flavobacteriales</taxon>
        <taxon>Flavobacteriaceae</taxon>
        <taxon>Robiginitalea</taxon>
    </lineage>
</organism>
<dbReference type="InterPro" id="IPR014942">
    <property type="entry name" value="AbiEii"/>
</dbReference>
<name>A4CM26_ROBBH</name>
<evidence type="ECO:0000313" key="2">
    <source>
        <dbReference type="Proteomes" id="UP000009049"/>
    </source>
</evidence>
<dbReference type="SUPFAM" id="SSF81301">
    <property type="entry name" value="Nucleotidyltransferase"/>
    <property type="match status" value="1"/>
</dbReference>
<reference evidence="1 2" key="1">
    <citation type="journal article" date="2009" name="J. Bacteriol.">
        <title>Complete genome sequence of Robiginitalea biformata HTCC2501.</title>
        <authorList>
            <person name="Oh H.M."/>
            <person name="Giovannoni S.J."/>
            <person name="Lee K."/>
            <person name="Ferriera S."/>
            <person name="Johnson J."/>
            <person name="Cho J.C."/>
        </authorList>
    </citation>
    <scope>NUCLEOTIDE SEQUENCE [LARGE SCALE GENOMIC DNA]</scope>
    <source>
        <strain evidence="2">ATCC BAA-864 / HTCC2501 / KCTC 12146</strain>
    </source>
</reference>
<dbReference type="Proteomes" id="UP000009049">
    <property type="component" value="Chromosome"/>
</dbReference>
<accession>A4CM26</accession>
<evidence type="ECO:0000313" key="1">
    <source>
        <dbReference type="EMBL" id="EAR14718.1"/>
    </source>
</evidence>
<dbReference type="HOGENOM" id="CLU_103758_0_0_10"/>
<dbReference type="RefSeq" id="WP_015754039.1">
    <property type="nucleotide sequence ID" value="NC_013222.1"/>
</dbReference>
<evidence type="ECO:0008006" key="3">
    <source>
        <dbReference type="Google" id="ProtNLM"/>
    </source>
</evidence>
<dbReference type="EMBL" id="CP001712">
    <property type="protein sequence ID" value="EAR14718.1"/>
    <property type="molecule type" value="Genomic_DNA"/>
</dbReference>
<dbReference type="AlphaFoldDB" id="A4CM26"/>
<dbReference type="KEGG" id="rbi:RB2501_10347"/>
<dbReference type="Pfam" id="PF08843">
    <property type="entry name" value="AbiEii"/>
    <property type="match status" value="1"/>
</dbReference>
<dbReference type="Gene3D" id="3.30.460.40">
    <property type="match status" value="1"/>
</dbReference>
<proteinExistence type="predicted"/>